<dbReference type="PATRIC" id="fig|1187852.3.peg.4440"/>
<dbReference type="Gene3D" id="1.10.287.950">
    <property type="entry name" value="Methyl-accepting chemotaxis protein"/>
    <property type="match status" value="1"/>
</dbReference>
<dbReference type="Pfam" id="PF00672">
    <property type="entry name" value="HAMP"/>
    <property type="match status" value="1"/>
</dbReference>
<dbReference type="PROSITE" id="PS50111">
    <property type="entry name" value="CHEMOTAXIS_TRANSDUC_2"/>
    <property type="match status" value="1"/>
</dbReference>
<dbReference type="RefSeq" id="WP_048449932.1">
    <property type="nucleotide sequence ID" value="NZ_LABZ01000032.1"/>
</dbReference>
<dbReference type="PANTHER" id="PTHR32089">
    <property type="entry name" value="METHYL-ACCEPTING CHEMOTAXIS PROTEIN MCPB"/>
    <property type="match status" value="1"/>
</dbReference>
<protein>
    <recommendedName>
        <fullName evidence="9">Chemotaxis protein</fullName>
    </recommendedName>
</protein>
<evidence type="ECO:0000256" key="2">
    <source>
        <dbReference type="ARBA" id="ARBA00029447"/>
    </source>
</evidence>
<evidence type="ECO:0000256" key="3">
    <source>
        <dbReference type="PROSITE-ProRule" id="PRU00284"/>
    </source>
</evidence>
<keyword evidence="4" id="KW-0472">Membrane</keyword>
<evidence type="ECO:0000256" key="4">
    <source>
        <dbReference type="SAM" id="Phobius"/>
    </source>
</evidence>
<dbReference type="InterPro" id="IPR003660">
    <property type="entry name" value="HAMP_dom"/>
</dbReference>
<dbReference type="PROSITE" id="PS50885">
    <property type="entry name" value="HAMP"/>
    <property type="match status" value="1"/>
</dbReference>
<dbReference type="Gene3D" id="1.10.8.500">
    <property type="entry name" value="HAMP domain in histidine kinase"/>
    <property type="match status" value="1"/>
</dbReference>
<dbReference type="GO" id="GO:0016020">
    <property type="term" value="C:membrane"/>
    <property type="evidence" value="ECO:0007669"/>
    <property type="project" value="InterPro"/>
</dbReference>
<dbReference type="SUPFAM" id="SSF58104">
    <property type="entry name" value="Methyl-accepting chemotaxis protein (MCP) signaling domain"/>
    <property type="match status" value="1"/>
</dbReference>
<dbReference type="InterPro" id="IPR004089">
    <property type="entry name" value="MCPsignal_dom"/>
</dbReference>
<dbReference type="GO" id="GO:0007165">
    <property type="term" value="P:signal transduction"/>
    <property type="evidence" value="ECO:0007669"/>
    <property type="project" value="UniProtKB-KW"/>
</dbReference>
<dbReference type="EMBL" id="LABZ01000032">
    <property type="protein sequence ID" value="KMO43916.1"/>
    <property type="molecule type" value="Genomic_DNA"/>
</dbReference>
<name>A0A0J6VX63_9HYPH</name>
<organism evidence="7 8">
    <name type="scientific">Methylobacterium tarhaniae</name>
    <dbReference type="NCBI Taxonomy" id="1187852"/>
    <lineage>
        <taxon>Bacteria</taxon>
        <taxon>Pseudomonadati</taxon>
        <taxon>Pseudomonadota</taxon>
        <taxon>Alphaproteobacteria</taxon>
        <taxon>Hyphomicrobiales</taxon>
        <taxon>Methylobacteriaceae</taxon>
        <taxon>Methylobacterium</taxon>
    </lineage>
</organism>
<keyword evidence="4" id="KW-1133">Transmembrane helix</keyword>
<keyword evidence="1 3" id="KW-0807">Transducer</keyword>
<evidence type="ECO:0000259" key="6">
    <source>
        <dbReference type="PROSITE" id="PS50885"/>
    </source>
</evidence>
<feature type="domain" description="Methyl-accepting transducer" evidence="5">
    <location>
        <begin position="433"/>
        <end position="669"/>
    </location>
</feature>
<evidence type="ECO:0000313" key="8">
    <source>
        <dbReference type="Proteomes" id="UP000036449"/>
    </source>
</evidence>
<evidence type="ECO:0000313" key="7">
    <source>
        <dbReference type="EMBL" id="KMO43916.1"/>
    </source>
</evidence>
<feature type="transmembrane region" description="Helical" evidence="4">
    <location>
        <begin position="324"/>
        <end position="346"/>
    </location>
</feature>
<evidence type="ECO:0000256" key="1">
    <source>
        <dbReference type="ARBA" id="ARBA00023224"/>
    </source>
</evidence>
<dbReference type="SMART" id="SM00283">
    <property type="entry name" value="MA"/>
    <property type="match status" value="1"/>
</dbReference>
<dbReference type="Pfam" id="PF00015">
    <property type="entry name" value="MCPsignal"/>
    <property type="match status" value="1"/>
</dbReference>
<accession>A0A0J6VX63</accession>
<keyword evidence="4" id="KW-0812">Transmembrane</keyword>
<keyword evidence="8" id="KW-1185">Reference proteome</keyword>
<dbReference type="PANTHER" id="PTHR32089:SF112">
    <property type="entry name" value="LYSOZYME-LIKE PROTEIN-RELATED"/>
    <property type="match status" value="1"/>
</dbReference>
<feature type="domain" description="HAMP" evidence="6">
    <location>
        <begin position="346"/>
        <end position="399"/>
    </location>
</feature>
<evidence type="ECO:0000259" key="5">
    <source>
        <dbReference type="PROSITE" id="PS50111"/>
    </source>
</evidence>
<dbReference type="SMART" id="SM00304">
    <property type="entry name" value="HAMP"/>
    <property type="match status" value="1"/>
</dbReference>
<evidence type="ECO:0008006" key="9">
    <source>
        <dbReference type="Google" id="ProtNLM"/>
    </source>
</evidence>
<reference evidence="7 8" key="1">
    <citation type="submission" date="2015-03" db="EMBL/GenBank/DDBJ databases">
        <title>Genome sequencing of Methylobacterium tarhaniae DSM 25844.</title>
        <authorList>
            <person name="Chaudhry V."/>
            <person name="Patil P.B."/>
        </authorList>
    </citation>
    <scope>NUCLEOTIDE SEQUENCE [LARGE SCALE GENOMIC DNA]</scope>
    <source>
        <strain evidence="7 8">DSM 25844</strain>
    </source>
</reference>
<dbReference type="Proteomes" id="UP000036449">
    <property type="component" value="Unassembled WGS sequence"/>
</dbReference>
<comment type="caution">
    <text evidence="7">The sequence shown here is derived from an EMBL/GenBank/DDBJ whole genome shotgun (WGS) entry which is preliminary data.</text>
</comment>
<dbReference type="AlphaFoldDB" id="A0A0J6VX63"/>
<gene>
    <name evidence="7" type="ORF">VQ03_05890</name>
</gene>
<proteinExistence type="inferred from homology"/>
<dbReference type="CDD" id="cd06225">
    <property type="entry name" value="HAMP"/>
    <property type="match status" value="1"/>
</dbReference>
<dbReference type="OrthoDB" id="3378718at2"/>
<comment type="similarity">
    <text evidence="2">Belongs to the methyl-accepting chemotaxis (MCP) protein family.</text>
</comment>
<sequence length="696" mass="71345">MVRSIRSRLTILVLALSLIGLGVSGWGLNTAWTNWRIAGDVSRLAAVDQLLLKILVNARFERNATAAALVLDGAAAEASQAMVAGYRNALDEVLPAALSRMDGFDAGRFDDLTKAVRTASDGVRATRQAVDAQMRKPAAERDRAVAKRSMADLTALIAAVEAMAAAIERHVQASDPSLSDYVSARVSSWTSRTLVGNADVNITNVLAQNRLATPQEIRDILVFRAQAEQALTFVRTLVQRDSSLVGLRAALARADEGYFGGAFAEKRKAVIASLSDLALPRPPVVDWRKDIGVALEPVTGVSEEAVALLSRSADARAAAAREGLVGNLVLVALAVALTAAGLAVIARVTGTLARMTDVMGRLAGGDQDAAIPGGDRRDEIGAMARALAVFKESLARNQALEAEAALSRAGAEAQRRAALAEMAGTFEGRIGGLVDALSGAASRLGGNAGTMANAVQETGRQAASVAATARQTSSNVQMVAASAEEMSLTAREIAGQVAGSADLVATAASDAKGTGATVQALEAGAQKVGEVVALISSIAAQTNLLALNATIEAARAGEAGRGFAVVAAEVKELASQTARATDDIGEQVAQIREATRRAVAAVGGIGGTLDRANEGSTAVAAAVEEQQVTMRDVARNVTEMAQGAAAVSASIAQVQAHAGEAGTAADEVATAARRLSADAETLRGEVDAFLSGLRAA</sequence>